<dbReference type="InterPro" id="IPR005856">
    <property type="entry name" value="Cys_synth"/>
</dbReference>
<evidence type="ECO:0000256" key="2">
    <source>
        <dbReference type="ARBA" id="ARBA00004962"/>
    </source>
</evidence>
<evidence type="ECO:0000256" key="11">
    <source>
        <dbReference type="PIRSR" id="PIRSR605856-50"/>
    </source>
</evidence>
<dbReference type="InterPro" id="IPR036052">
    <property type="entry name" value="TrpB-like_PALP_sf"/>
</dbReference>
<evidence type="ECO:0000256" key="4">
    <source>
        <dbReference type="ARBA" id="ARBA00012681"/>
    </source>
</evidence>
<dbReference type="GO" id="GO:0006535">
    <property type="term" value="P:cysteine biosynthetic process from serine"/>
    <property type="evidence" value="ECO:0007669"/>
    <property type="project" value="UniProtKB-UniRule"/>
</dbReference>
<evidence type="ECO:0000256" key="12">
    <source>
        <dbReference type="PIRSR" id="PIRSR605856-51"/>
    </source>
</evidence>
<feature type="binding site" evidence="11">
    <location>
        <position position="75"/>
    </location>
    <ligand>
        <name>pyridoxal 5'-phosphate</name>
        <dbReference type="ChEBI" id="CHEBI:597326"/>
    </ligand>
</feature>
<name>A0A1I6DJD6_9FIRM</name>
<dbReference type="Proteomes" id="UP000199584">
    <property type="component" value="Unassembled WGS sequence"/>
</dbReference>
<feature type="binding site" evidence="11">
    <location>
        <begin position="179"/>
        <end position="183"/>
    </location>
    <ligand>
        <name>pyridoxal 5'-phosphate</name>
        <dbReference type="ChEBI" id="CHEBI:597326"/>
    </ligand>
</feature>
<sequence>MSKIYGNILELVGRTPVVKLSKVPDDCPATILAKLEMFNPSGSAKARAALGMLAAAEREGTIKPGAVIVEPTSGNQGIALAMVGAVKGYRVIVVMPESMSRERRQLARAYGAEVVLTPAEQDVDGAVQKARELVQQTPGAWMPDQFANPDNPAFHERTTAREILEQVDGEIHAFVAGVGTGGTLTGVARVLKDRYPGMKVYAVEPKKSAVLSGGKPGPHGIQGIGDGFIPANLDRTLVDSPYAVDDEEAFAMTRRLAREEGLLVGISGGAAVHAAVAVGRELGAGKTVLAILPDTGERYLSTPVFGE</sequence>
<evidence type="ECO:0000256" key="10">
    <source>
        <dbReference type="ARBA" id="ARBA00047931"/>
    </source>
</evidence>
<gene>
    <name evidence="15" type="ORF">SAMN05660706_11245</name>
</gene>
<reference evidence="16" key="1">
    <citation type="submission" date="2016-10" db="EMBL/GenBank/DDBJ databases">
        <authorList>
            <person name="Varghese N."/>
            <person name="Submissions S."/>
        </authorList>
    </citation>
    <scope>NUCLEOTIDE SEQUENCE [LARGE SCALE GENOMIC DNA]</scope>
    <source>
        <strain evidence="16">DSM 3669</strain>
    </source>
</reference>
<dbReference type="Pfam" id="PF00291">
    <property type="entry name" value="PALP"/>
    <property type="match status" value="1"/>
</dbReference>
<keyword evidence="6 13" id="KW-0028">Amino-acid biosynthesis</keyword>
<dbReference type="Gene3D" id="3.40.50.1100">
    <property type="match status" value="2"/>
</dbReference>
<protein>
    <recommendedName>
        <fullName evidence="5 13">Cysteine synthase</fullName>
        <ecNumber evidence="4 13">2.5.1.47</ecNumber>
    </recommendedName>
</protein>
<dbReference type="InterPro" id="IPR001926">
    <property type="entry name" value="TrpB-like_PALP"/>
</dbReference>
<comment type="catalytic activity">
    <reaction evidence="10 13">
        <text>O-acetyl-L-serine + hydrogen sulfide = L-cysteine + acetate</text>
        <dbReference type="Rhea" id="RHEA:14829"/>
        <dbReference type="ChEBI" id="CHEBI:29919"/>
        <dbReference type="ChEBI" id="CHEBI:30089"/>
        <dbReference type="ChEBI" id="CHEBI:35235"/>
        <dbReference type="ChEBI" id="CHEBI:58340"/>
        <dbReference type="EC" id="2.5.1.47"/>
    </reaction>
</comment>
<evidence type="ECO:0000256" key="5">
    <source>
        <dbReference type="ARBA" id="ARBA00019371"/>
    </source>
</evidence>
<evidence type="ECO:0000313" key="15">
    <source>
        <dbReference type="EMBL" id="SFR05546.1"/>
    </source>
</evidence>
<dbReference type="EMBL" id="FOYM01000012">
    <property type="protein sequence ID" value="SFR05546.1"/>
    <property type="molecule type" value="Genomic_DNA"/>
</dbReference>
<dbReference type="PROSITE" id="PS00901">
    <property type="entry name" value="CYS_SYNTHASE"/>
    <property type="match status" value="1"/>
</dbReference>
<comment type="pathway">
    <text evidence="2">Amino-acid biosynthesis; L-cysteine biosynthesis; L-cysteine from L-serine: step 2/2.</text>
</comment>
<dbReference type="FunFam" id="3.40.50.1100:FF:000003">
    <property type="entry name" value="Cystathionine beta-synthase"/>
    <property type="match status" value="1"/>
</dbReference>
<evidence type="ECO:0000256" key="13">
    <source>
        <dbReference type="RuleBase" id="RU003985"/>
    </source>
</evidence>
<evidence type="ECO:0000256" key="1">
    <source>
        <dbReference type="ARBA" id="ARBA00001933"/>
    </source>
</evidence>
<feature type="domain" description="Tryptophan synthase beta chain-like PALP" evidence="14">
    <location>
        <begin position="9"/>
        <end position="294"/>
    </location>
</feature>
<feature type="modified residue" description="N6-(pyridoxal phosphate)lysine" evidence="12">
    <location>
        <position position="45"/>
    </location>
</feature>
<dbReference type="InterPro" id="IPR005859">
    <property type="entry name" value="CysK"/>
</dbReference>
<feature type="binding site" evidence="11">
    <location>
        <position position="267"/>
    </location>
    <ligand>
        <name>pyridoxal 5'-phosphate</name>
        <dbReference type="ChEBI" id="CHEBI:597326"/>
    </ligand>
</feature>
<dbReference type="STRING" id="39060.SAMN05660706_11245"/>
<evidence type="ECO:0000313" key="16">
    <source>
        <dbReference type="Proteomes" id="UP000199584"/>
    </source>
</evidence>
<dbReference type="EC" id="2.5.1.47" evidence="4 13"/>
<dbReference type="GO" id="GO:0004124">
    <property type="term" value="F:cysteine synthase activity"/>
    <property type="evidence" value="ECO:0007669"/>
    <property type="project" value="UniProtKB-UniRule"/>
</dbReference>
<dbReference type="InterPro" id="IPR001216">
    <property type="entry name" value="P-phosphate_BS"/>
</dbReference>
<dbReference type="PANTHER" id="PTHR10314">
    <property type="entry name" value="CYSTATHIONINE BETA-SYNTHASE"/>
    <property type="match status" value="1"/>
</dbReference>
<dbReference type="FunFam" id="3.40.50.1100:FF:000118">
    <property type="entry name" value="Related to CYS4-cystathionine beta-synthase"/>
    <property type="match status" value="1"/>
</dbReference>
<evidence type="ECO:0000256" key="6">
    <source>
        <dbReference type="ARBA" id="ARBA00022605"/>
    </source>
</evidence>
<dbReference type="NCBIfam" id="TIGR01136">
    <property type="entry name" value="cysKM"/>
    <property type="match status" value="1"/>
</dbReference>
<dbReference type="UniPathway" id="UPA00136">
    <property type="reaction ID" value="UER00200"/>
</dbReference>
<keyword evidence="8 11" id="KW-0663">Pyridoxal phosphate</keyword>
<keyword evidence="7 13" id="KW-0808">Transferase</keyword>
<dbReference type="RefSeq" id="WP_092483093.1">
    <property type="nucleotide sequence ID" value="NZ_FOYM01000012.1"/>
</dbReference>
<evidence type="ECO:0000259" key="14">
    <source>
        <dbReference type="Pfam" id="PF00291"/>
    </source>
</evidence>
<dbReference type="CDD" id="cd01561">
    <property type="entry name" value="CBS_like"/>
    <property type="match status" value="1"/>
</dbReference>
<comment type="similarity">
    <text evidence="3 13">Belongs to the cysteine synthase/cystathionine beta-synthase family.</text>
</comment>
<proteinExistence type="inferred from homology"/>
<dbReference type="SUPFAM" id="SSF53686">
    <property type="entry name" value="Tryptophan synthase beta subunit-like PLP-dependent enzymes"/>
    <property type="match status" value="1"/>
</dbReference>
<evidence type="ECO:0000256" key="9">
    <source>
        <dbReference type="ARBA" id="ARBA00023192"/>
    </source>
</evidence>
<organism evidence="15 16">
    <name type="scientific">Desulfoscipio geothermicus DSM 3669</name>
    <dbReference type="NCBI Taxonomy" id="1121426"/>
    <lineage>
        <taxon>Bacteria</taxon>
        <taxon>Bacillati</taxon>
        <taxon>Bacillota</taxon>
        <taxon>Clostridia</taxon>
        <taxon>Eubacteriales</taxon>
        <taxon>Desulfallaceae</taxon>
        <taxon>Desulfoscipio</taxon>
    </lineage>
</organism>
<evidence type="ECO:0000256" key="7">
    <source>
        <dbReference type="ARBA" id="ARBA00022679"/>
    </source>
</evidence>
<dbReference type="AlphaFoldDB" id="A0A1I6DJD6"/>
<keyword evidence="16" id="KW-1185">Reference proteome</keyword>
<dbReference type="InterPro" id="IPR050214">
    <property type="entry name" value="Cys_Synth/Cystath_Beta-Synth"/>
</dbReference>
<keyword evidence="9 13" id="KW-0198">Cysteine biosynthesis</keyword>
<accession>A0A1I6DJD6</accession>
<dbReference type="OrthoDB" id="9808024at2"/>
<comment type="cofactor">
    <cofactor evidence="1 11 13">
        <name>pyridoxal 5'-phosphate</name>
        <dbReference type="ChEBI" id="CHEBI:597326"/>
    </cofactor>
</comment>
<evidence type="ECO:0000256" key="3">
    <source>
        <dbReference type="ARBA" id="ARBA00007103"/>
    </source>
</evidence>
<evidence type="ECO:0000256" key="8">
    <source>
        <dbReference type="ARBA" id="ARBA00022898"/>
    </source>
</evidence>
<dbReference type="NCBIfam" id="TIGR01139">
    <property type="entry name" value="cysK"/>
    <property type="match status" value="1"/>
</dbReference>